<dbReference type="GO" id="GO:0046872">
    <property type="term" value="F:metal ion binding"/>
    <property type="evidence" value="ECO:0007669"/>
    <property type="project" value="UniProtKB-KW"/>
</dbReference>
<comment type="cofactor">
    <cofactor evidence="1 6">
        <name>Mg(2+)</name>
        <dbReference type="ChEBI" id="CHEBI:18420"/>
    </cofactor>
</comment>
<protein>
    <recommendedName>
        <fullName evidence="6">Terpene synthase</fullName>
        <ecNumber evidence="6">4.2.3.-</ecNumber>
    </recommendedName>
</protein>
<accession>A0AAD5VLQ4</accession>
<dbReference type="Proteomes" id="UP001213000">
    <property type="component" value="Unassembled WGS sequence"/>
</dbReference>
<dbReference type="Gene3D" id="1.10.600.10">
    <property type="entry name" value="Farnesyl Diphosphate Synthase"/>
    <property type="match status" value="1"/>
</dbReference>
<dbReference type="GO" id="GO:0008299">
    <property type="term" value="P:isoprenoid biosynthetic process"/>
    <property type="evidence" value="ECO:0007669"/>
    <property type="project" value="UniProtKB-ARBA"/>
</dbReference>
<dbReference type="InterPro" id="IPR008949">
    <property type="entry name" value="Isoprenoid_synthase_dom_sf"/>
</dbReference>
<evidence type="ECO:0000256" key="5">
    <source>
        <dbReference type="ARBA" id="ARBA00023239"/>
    </source>
</evidence>
<name>A0AAD5VLQ4_9AGAR</name>
<dbReference type="SFLD" id="SFLDG01020">
    <property type="entry name" value="Terpene_Cyclase_Like_2"/>
    <property type="match status" value="1"/>
</dbReference>
<evidence type="ECO:0000256" key="4">
    <source>
        <dbReference type="ARBA" id="ARBA00022842"/>
    </source>
</evidence>
<keyword evidence="5 6" id="KW-0456">Lyase</keyword>
<keyword evidence="4 6" id="KW-0460">Magnesium</keyword>
<evidence type="ECO:0000256" key="6">
    <source>
        <dbReference type="RuleBase" id="RU366034"/>
    </source>
</evidence>
<dbReference type="GO" id="GO:0010333">
    <property type="term" value="F:terpene synthase activity"/>
    <property type="evidence" value="ECO:0007669"/>
    <property type="project" value="InterPro"/>
</dbReference>
<evidence type="ECO:0000256" key="1">
    <source>
        <dbReference type="ARBA" id="ARBA00001946"/>
    </source>
</evidence>
<dbReference type="EMBL" id="JANIEX010000730">
    <property type="protein sequence ID" value="KAJ3563712.1"/>
    <property type="molecule type" value="Genomic_DNA"/>
</dbReference>
<dbReference type="Pfam" id="PF19086">
    <property type="entry name" value="Terpene_syn_C_2"/>
    <property type="match status" value="1"/>
</dbReference>
<evidence type="ECO:0000313" key="7">
    <source>
        <dbReference type="EMBL" id="KAJ3563712.1"/>
    </source>
</evidence>
<organism evidence="7 8">
    <name type="scientific">Leucocoprinus birnbaumii</name>
    <dbReference type="NCBI Taxonomy" id="56174"/>
    <lineage>
        <taxon>Eukaryota</taxon>
        <taxon>Fungi</taxon>
        <taxon>Dikarya</taxon>
        <taxon>Basidiomycota</taxon>
        <taxon>Agaricomycotina</taxon>
        <taxon>Agaricomycetes</taxon>
        <taxon>Agaricomycetidae</taxon>
        <taxon>Agaricales</taxon>
        <taxon>Agaricineae</taxon>
        <taxon>Agaricaceae</taxon>
        <taxon>Leucocoprinus</taxon>
    </lineage>
</organism>
<evidence type="ECO:0000256" key="3">
    <source>
        <dbReference type="ARBA" id="ARBA00022723"/>
    </source>
</evidence>
<dbReference type="PANTHER" id="PTHR35201:SF4">
    <property type="entry name" value="BETA-PINACENE SYNTHASE-RELATED"/>
    <property type="match status" value="1"/>
</dbReference>
<comment type="caution">
    <text evidence="7">The sequence shown here is derived from an EMBL/GenBank/DDBJ whole genome shotgun (WGS) entry which is preliminary data.</text>
</comment>
<reference evidence="7" key="1">
    <citation type="submission" date="2022-07" db="EMBL/GenBank/DDBJ databases">
        <title>Genome Sequence of Leucocoprinus birnbaumii.</title>
        <authorList>
            <person name="Buettner E."/>
        </authorList>
    </citation>
    <scope>NUCLEOTIDE SEQUENCE</scope>
    <source>
        <strain evidence="7">VT141</strain>
    </source>
</reference>
<sequence length="329" mass="37761">MSFRLPDIHNGWTFPIFNNPYYPEVAQESMQWVESFKIFPEDRQKSFRAIMPGLLASMAYPTLSREHFRAACDLIAVLYVVDEVSDYLSPEETKALTEQAGEAIRNPAKGRSTAEHPLVSLHRRTAKTASDTANRRFVKSYEEFLSSMTQEAKDRQNRSVSKSMDDYLALRRSTGAIKPSLDLLLLPLEIADDVLDLPVVKELEVIAIELIAVANDIFSYNVEQARGDIHNLIVVLMEEDEKLTLQMAMDIAGDWYRERIYDFLECLKRLPVVEPGDQDILHLHQYARGLGTWVTANYEWSFECGRFFGDRSQEVRESGIVELLPRYQV</sequence>
<gene>
    <name evidence="7" type="ORF">NP233_g8765</name>
</gene>
<evidence type="ECO:0000256" key="2">
    <source>
        <dbReference type="ARBA" id="ARBA00006333"/>
    </source>
</evidence>
<dbReference type="AlphaFoldDB" id="A0AAD5VLQ4"/>
<dbReference type="InterPro" id="IPR034686">
    <property type="entry name" value="Terpene_cyclase-like_2"/>
</dbReference>
<dbReference type="SFLD" id="SFLDS00005">
    <property type="entry name" value="Isoprenoid_Synthase_Type_I"/>
    <property type="match status" value="1"/>
</dbReference>
<keyword evidence="8" id="KW-1185">Reference proteome</keyword>
<evidence type="ECO:0000313" key="8">
    <source>
        <dbReference type="Proteomes" id="UP001213000"/>
    </source>
</evidence>
<proteinExistence type="inferred from homology"/>
<dbReference type="EC" id="4.2.3.-" evidence="6"/>
<keyword evidence="3 6" id="KW-0479">Metal-binding</keyword>
<dbReference type="PANTHER" id="PTHR35201">
    <property type="entry name" value="TERPENE SYNTHASE"/>
    <property type="match status" value="1"/>
</dbReference>
<comment type="similarity">
    <text evidence="2 6">Belongs to the terpene synthase family.</text>
</comment>
<dbReference type="SUPFAM" id="SSF48576">
    <property type="entry name" value="Terpenoid synthases"/>
    <property type="match status" value="1"/>
</dbReference>